<comment type="function">
    <text evidence="3">Nucleotide-binding protein.</text>
</comment>
<dbReference type="PANTHER" id="PTHR30476:SF0">
    <property type="entry name" value="UPF0234 PROTEIN YAJQ"/>
    <property type="match status" value="1"/>
</dbReference>
<accession>H3ZHS0</accession>
<comment type="caution">
    <text evidence="4">The sequence shown here is derived from an EMBL/GenBank/DDBJ whole genome shotgun (WGS) entry which is preliminary data.</text>
</comment>
<comment type="similarity">
    <text evidence="2 3">Belongs to the YajQ family.</text>
</comment>
<dbReference type="PANTHER" id="PTHR30476">
    <property type="entry name" value="UPF0234 PROTEIN YAJQ"/>
    <property type="match status" value="1"/>
</dbReference>
<dbReference type="NCBIfam" id="NF003819">
    <property type="entry name" value="PRK05412.1"/>
    <property type="match status" value="1"/>
</dbReference>
<sequence length="160" mass="18005">MPSFDIVSEVDQQEVLNAVDNANRELQTRFDFRGVTAEFALKDKVVTLTADAEFQLQQMVEIFLTKAVKRGIDIRSFKEGSVTFSGKTCSKTLNLLQGIETEMAKKLVKLIKDSKAKVQASIQGEQVRVTGKKRDDLQEVIALVRGAELEQAFQFTNFRD</sequence>
<dbReference type="GO" id="GO:0005829">
    <property type="term" value="C:cytosol"/>
    <property type="evidence" value="ECO:0007669"/>
    <property type="project" value="TreeGrafter"/>
</dbReference>
<dbReference type="Gene3D" id="3.30.70.990">
    <property type="entry name" value="YajQ-like, domain 2"/>
    <property type="match status" value="1"/>
</dbReference>
<evidence type="ECO:0000256" key="3">
    <source>
        <dbReference type="HAMAP-Rule" id="MF_00632"/>
    </source>
</evidence>
<gene>
    <name evidence="4" type="ORF">AJE_14640</name>
</gene>
<dbReference type="CDD" id="cd11740">
    <property type="entry name" value="YajQ_like"/>
    <property type="match status" value="1"/>
</dbReference>
<dbReference type="FunFam" id="3.30.70.860:FF:000001">
    <property type="entry name" value="UPF0234 protein YajQ"/>
    <property type="match status" value="1"/>
</dbReference>
<evidence type="ECO:0000313" key="4">
    <source>
        <dbReference type="EMBL" id="EHR39926.1"/>
    </source>
</evidence>
<dbReference type="STRING" id="1129374.AJE_14640"/>
<dbReference type="InterPro" id="IPR036183">
    <property type="entry name" value="YajQ-like_sf"/>
</dbReference>
<proteinExistence type="inferred from homology"/>
<name>H3ZHS0_9ALTE</name>
<dbReference type="GO" id="GO:0000166">
    <property type="term" value="F:nucleotide binding"/>
    <property type="evidence" value="ECO:0007669"/>
    <property type="project" value="UniProtKB-UniRule"/>
</dbReference>
<reference evidence="4 5" key="1">
    <citation type="journal article" date="2012" name="J. Bacteriol.">
        <title>Genome Sequence of Extracellular-Protease-Producing Alishewanella jeotgali Isolated from Traditional Korean Fermented Seafood.</title>
        <authorList>
            <person name="Jung J."/>
            <person name="Chun J."/>
            <person name="Park W."/>
        </authorList>
    </citation>
    <scope>NUCLEOTIDE SEQUENCE [LARGE SCALE GENOMIC DNA]</scope>
    <source>
        <strain evidence="4 5">KCTC 22429</strain>
    </source>
</reference>
<dbReference type="SUPFAM" id="SSF89963">
    <property type="entry name" value="YajQ-like"/>
    <property type="match status" value="2"/>
</dbReference>
<dbReference type="InterPro" id="IPR035571">
    <property type="entry name" value="UPF0234-like_C"/>
</dbReference>
<dbReference type="RefSeq" id="WP_008607581.1">
    <property type="nucleotide sequence ID" value="NZ_AHTH01000048.1"/>
</dbReference>
<protein>
    <recommendedName>
        <fullName evidence="3">Nucleotide-binding protein AJE_14640</fullName>
    </recommendedName>
</protein>
<dbReference type="Gene3D" id="3.30.70.860">
    <property type="match status" value="1"/>
</dbReference>
<evidence type="ECO:0000256" key="2">
    <source>
        <dbReference type="ARBA" id="ARBA00093450"/>
    </source>
</evidence>
<evidence type="ECO:0000313" key="5">
    <source>
        <dbReference type="Proteomes" id="UP000012046"/>
    </source>
</evidence>
<keyword evidence="5" id="KW-1185">Reference proteome</keyword>
<dbReference type="Pfam" id="PF04461">
    <property type="entry name" value="YajQ"/>
    <property type="match status" value="1"/>
</dbReference>
<keyword evidence="1 3" id="KW-0547">Nucleotide-binding</keyword>
<dbReference type="InterPro" id="IPR035570">
    <property type="entry name" value="UPF0234_N"/>
</dbReference>
<dbReference type="PATRIC" id="fig|1129374.4.peg.2898"/>
<dbReference type="HAMAP" id="MF_00632">
    <property type="entry name" value="UPF0234"/>
    <property type="match status" value="1"/>
</dbReference>
<dbReference type="eggNOG" id="COG1666">
    <property type="taxonomic scope" value="Bacteria"/>
</dbReference>
<evidence type="ECO:0000256" key="1">
    <source>
        <dbReference type="ARBA" id="ARBA00022741"/>
    </source>
</evidence>
<dbReference type="InterPro" id="IPR007551">
    <property type="entry name" value="YajQ/Smlt4090-like"/>
</dbReference>
<dbReference type="Proteomes" id="UP000012046">
    <property type="component" value="Unassembled WGS sequence"/>
</dbReference>
<organism evidence="4 5">
    <name type="scientific">Alishewanella jeotgali KCTC 22429</name>
    <dbReference type="NCBI Taxonomy" id="1129374"/>
    <lineage>
        <taxon>Bacteria</taxon>
        <taxon>Pseudomonadati</taxon>
        <taxon>Pseudomonadota</taxon>
        <taxon>Gammaproteobacteria</taxon>
        <taxon>Alteromonadales</taxon>
        <taxon>Alteromonadaceae</taxon>
        <taxon>Alishewanella</taxon>
    </lineage>
</organism>
<dbReference type="EMBL" id="AHTH01000048">
    <property type="protein sequence ID" value="EHR39926.1"/>
    <property type="molecule type" value="Genomic_DNA"/>
</dbReference>
<dbReference type="AlphaFoldDB" id="H3ZHS0"/>